<evidence type="ECO:0000256" key="6">
    <source>
        <dbReference type="ARBA" id="ARBA00050038"/>
    </source>
</evidence>
<dbReference type="Gene3D" id="3.40.50.1470">
    <property type="entry name" value="Peptidyl-tRNA hydrolase"/>
    <property type="match status" value="1"/>
</dbReference>
<dbReference type="PANTHER" id="PTHR17224">
    <property type="entry name" value="PEPTIDYL-TRNA HYDROLASE"/>
    <property type="match status" value="1"/>
</dbReference>
<evidence type="ECO:0000256" key="5">
    <source>
        <dbReference type="ARBA" id="ARBA00038063"/>
    </source>
</evidence>
<dbReference type="EMBL" id="JBHSJC010000003">
    <property type="protein sequence ID" value="MFC4830726.1"/>
    <property type="molecule type" value="Genomic_DNA"/>
</dbReference>
<evidence type="ECO:0000256" key="8">
    <source>
        <dbReference type="RuleBase" id="RU000673"/>
    </source>
</evidence>
<organism evidence="10 11">
    <name type="scientific">Agromyces aurantiacus</name>
    <dbReference type="NCBI Taxonomy" id="165814"/>
    <lineage>
        <taxon>Bacteria</taxon>
        <taxon>Bacillati</taxon>
        <taxon>Actinomycetota</taxon>
        <taxon>Actinomycetes</taxon>
        <taxon>Micrococcales</taxon>
        <taxon>Microbacteriaceae</taxon>
        <taxon>Agromyces</taxon>
    </lineage>
</organism>
<dbReference type="CDD" id="cd00462">
    <property type="entry name" value="PTH"/>
    <property type="match status" value="1"/>
</dbReference>
<dbReference type="PROSITE" id="PS01195">
    <property type="entry name" value="PEPT_TRNA_HYDROL_1"/>
    <property type="match status" value="1"/>
</dbReference>
<feature type="binding site" evidence="7">
    <location>
        <position position="133"/>
    </location>
    <ligand>
        <name>tRNA</name>
        <dbReference type="ChEBI" id="CHEBI:17843"/>
    </ligand>
</feature>
<evidence type="ECO:0000256" key="7">
    <source>
        <dbReference type="HAMAP-Rule" id="MF_00083"/>
    </source>
</evidence>
<keyword evidence="4 7" id="KW-0694">RNA-binding</keyword>
<dbReference type="HAMAP" id="MF_00083">
    <property type="entry name" value="Pept_tRNA_hydro_bact"/>
    <property type="match status" value="1"/>
</dbReference>
<evidence type="ECO:0000256" key="2">
    <source>
        <dbReference type="ARBA" id="ARBA00022555"/>
    </source>
</evidence>
<evidence type="ECO:0000256" key="4">
    <source>
        <dbReference type="ARBA" id="ARBA00022884"/>
    </source>
</evidence>
<dbReference type="RefSeq" id="WP_307835056.1">
    <property type="nucleotide sequence ID" value="NZ_JAFBBW010000001.1"/>
</dbReference>
<accession>A0ABV9R986</accession>
<feature type="site" description="Discriminates between blocked and unblocked aminoacyl-tRNA" evidence="7">
    <location>
        <position position="28"/>
    </location>
</feature>
<feature type="binding site" evidence="7">
    <location>
        <position position="87"/>
    </location>
    <ligand>
        <name>tRNA</name>
        <dbReference type="ChEBI" id="CHEBI:17843"/>
    </ligand>
</feature>
<sequence>MNLLDRLLHRRKDEAVSENTWLVVGLGNPGAQYAGNRHNVGQMVADELASRIGASFKSHKTPSRVAEGFLGPGRPKLVLAKPNSYMNTSGGPVSALLKFYSLGVDRLIVVHDELDIPFDTVRLKRGGGHGGHNGLRDIQKAAGSPEFTRVRVGIGRPPGRMDAADFVLRDFAGAERDALPSLLSDAADAVEAVVELGLVAAQQRFHSPA</sequence>
<feature type="binding site" evidence="7">
    <location>
        <position position="85"/>
    </location>
    <ligand>
        <name>tRNA</name>
        <dbReference type="ChEBI" id="CHEBI:17843"/>
    </ligand>
</feature>
<dbReference type="EC" id="3.1.1.29" evidence="1 7"/>
<comment type="function">
    <text evidence="7">Catalyzes the release of premature peptidyl moieties from peptidyl-tRNA molecules trapped in stalled 50S ribosomal subunits, and thus maintains levels of free tRNAs and 50S ribosomes.</text>
</comment>
<evidence type="ECO:0000313" key="10">
    <source>
        <dbReference type="EMBL" id="MFC4830726.1"/>
    </source>
</evidence>
<keyword evidence="7" id="KW-0963">Cytoplasm</keyword>
<comment type="catalytic activity">
    <reaction evidence="7 8">
        <text>an N-acyl-L-alpha-aminoacyl-tRNA + H2O = an N-acyl-L-amino acid + a tRNA + H(+)</text>
        <dbReference type="Rhea" id="RHEA:54448"/>
        <dbReference type="Rhea" id="RHEA-COMP:10123"/>
        <dbReference type="Rhea" id="RHEA-COMP:13883"/>
        <dbReference type="ChEBI" id="CHEBI:15377"/>
        <dbReference type="ChEBI" id="CHEBI:15378"/>
        <dbReference type="ChEBI" id="CHEBI:59874"/>
        <dbReference type="ChEBI" id="CHEBI:78442"/>
        <dbReference type="ChEBI" id="CHEBI:138191"/>
        <dbReference type="EC" id="3.1.1.29"/>
    </reaction>
</comment>
<reference evidence="11" key="1">
    <citation type="journal article" date="2019" name="Int. J. Syst. Evol. Microbiol.">
        <title>The Global Catalogue of Microorganisms (GCM) 10K type strain sequencing project: providing services to taxonomists for standard genome sequencing and annotation.</title>
        <authorList>
            <consortium name="The Broad Institute Genomics Platform"/>
            <consortium name="The Broad Institute Genome Sequencing Center for Infectious Disease"/>
            <person name="Wu L."/>
            <person name="Ma J."/>
        </authorList>
    </citation>
    <scope>NUCLEOTIDE SEQUENCE [LARGE SCALE GENOMIC DNA]</scope>
    <source>
        <strain evidence="11">CGMCC 1.12192</strain>
    </source>
</reference>
<dbReference type="PROSITE" id="PS01196">
    <property type="entry name" value="PEPT_TRNA_HYDROL_2"/>
    <property type="match status" value="1"/>
</dbReference>
<dbReference type="PANTHER" id="PTHR17224:SF1">
    <property type="entry name" value="PEPTIDYL-TRNA HYDROLASE"/>
    <property type="match status" value="1"/>
</dbReference>
<dbReference type="InterPro" id="IPR018171">
    <property type="entry name" value="Pept_tRNA_hydro_CS"/>
</dbReference>
<evidence type="ECO:0000313" key="11">
    <source>
        <dbReference type="Proteomes" id="UP001595960"/>
    </source>
</evidence>
<comment type="similarity">
    <text evidence="5 7 9">Belongs to the PTH family.</text>
</comment>
<dbReference type="InterPro" id="IPR036416">
    <property type="entry name" value="Pept_tRNA_hydro_sf"/>
</dbReference>
<dbReference type="Proteomes" id="UP001595960">
    <property type="component" value="Unassembled WGS sequence"/>
</dbReference>
<comment type="subunit">
    <text evidence="7">Monomer.</text>
</comment>
<dbReference type="InterPro" id="IPR001328">
    <property type="entry name" value="Pept_tRNA_hydro"/>
</dbReference>
<gene>
    <name evidence="7 10" type="primary">pth</name>
    <name evidence="10" type="ORF">ACFPER_18170</name>
</gene>
<comment type="subcellular location">
    <subcellularLocation>
        <location evidence="7">Cytoplasm</location>
    </subcellularLocation>
</comment>
<dbReference type="NCBIfam" id="TIGR00447">
    <property type="entry name" value="pth"/>
    <property type="match status" value="1"/>
</dbReference>
<feature type="binding site" evidence="7">
    <location>
        <position position="33"/>
    </location>
    <ligand>
        <name>tRNA</name>
        <dbReference type="ChEBI" id="CHEBI:17843"/>
    </ligand>
</feature>
<feature type="active site" description="Proton acceptor" evidence="7">
    <location>
        <position position="38"/>
    </location>
</feature>
<dbReference type="SUPFAM" id="SSF53178">
    <property type="entry name" value="Peptidyl-tRNA hydrolase-like"/>
    <property type="match status" value="1"/>
</dbReference>
<dbReference type="Pfam" id="PF01195">
    <property type="entry name" value="Pept_tRNA_hydro"/>
    <property type="match status" value="1"/>
</dbReference>
<protein>
    <recommendedName>
        <fullName evidence="6 7">Peptidyl-tRNA hydrolase</fullName>
        <shortName evidence="7">Pth</shortName>
        <ecNumber evidence="1 7">3.1.1.29</ecNumber>
    </recommendedName>
</protein>
<keyword evidence="3 7" id="KW-0378">Hydrolase</keyword>
<comment type="caution">
    <text evidence="10">The sequence shown here is derived from an EMBL/GenBank/DDBJ whole genome shotgun (WGS) entry which is preliminary data.</text>
</comment>
<evidence type="ECO:0000256" key="9">
    <source>
        <dbReference type="RuleBase" id="RU004320"/>
    </source>
</evidence>
<evidence type="ECO:0000256" key="1">
    <source>
        <dbReference type="ARBA" id="ARBA00013260"/>
    </source>
</evidence>
<dbReference type="GO" id="GO:0004045">
    <property type="term" value="F:peptidyl-tRNA hydrolase activity"/>
    <property type="evidence" value="ECO:0007669"/>
    <property type="project" value="UniProtKB-EC"/>
</dbReference>
<feature type="site" description="Stabilizes the basic form of H active site to accept a proton" evidence="7">
    <location>
        <position position="112"/>
    </location>
</feature>
<proteinExistence type="inferred from homology"/>
<comment type="function">
    <text evidence="7">Hydrolyzes ribosome-free peptidyl-tRNAs (with 1 or more amino acids incorporated), which drop off the ribosome during protein synthesis, or as a result of ribosome stalling.</text>
</comment>
<keyword evidence="11" id="KW-1185">Reference proteome</keyword>
<keyword evidence="2 7" id="KW-0820">tRNA-binding</keyword>
<name>A0ABV9R986_9MICO</name>
<evidence type="ECO:0000256" key="3">
    <source>
        <dbReference type="ARBA" id="ARBA00022801"/>
    </source>
</evidence>